<evidence type="ECO:0000313" key="7">
    <source>
        <dbReference type="EMBL" id="MBP0480907.1"/>
    </source>
</evidence>
<dbReference type="Pfam" id="PF02518">
    <property type="entry name" value="HATPase_c"/>
    <property type="match status" value="1"/>
</dbReference>
<dbReference type="SMART" id="SM00388">
    <property type="entry name" value="HisKA"/>
    <property type="match status" value="1"/>
</dbReference>
<dbReference type="InterPro" id="IPR004358">
    <property type="entry name" value="Sig_transdc_His_kin-like_C"/>
</dbReference>
<dbReference type="InterPro" id="IPR005467">
    <property type="entry name" value="His_kinase_dom"/>
</dbReference>
<evidence type="ECO:0000256" key="2">
    <source>
        <dbReference type="ARBA" id="ARBA00012438"/>
    </source>
</evidence>
<keyword evidence="5" id="KW-0472">Membrane</keyword>
<protein>
    <recommendedName>
        <fullName evidence="2">histidine kinase</fullName>
        <ecNumber evidence="2">2.7.13.3</ecNumber>
    </recommendedName>
</protein>
<dbReference type="Gene3D" id="1.10.287.130">
    <property type="match status" value="1"/>
</dbReference>
<dbReference type="AlphaFoldDB" id="A0A940MLI2"/>
<feature type="transmembrane region" description="Helical" evidence="5">
    <location>
        <begin position="106"/>
        <end position="124"/>
    </location>
</feature>
<organism evidence="7 8">
    <name type="scientific">Sagittula salina</name>
    <dbReference type="NCBI Taxonomy" id="2820268"/>
    <lineage>
        <taxon>Bacteria</taxon>
        <taxon>Pseudomonadati</taxon>
        <taxon>Pseudomonadota</taxon>
        <taxon>Alphaproteobacteria</taxon>
        <taxon>Rhodobacterales</taxon>
        <taxon>Roseobacteraceae</taxon>
        <taxon>Sagittula</taxon>
    </lineage>
</organism>
<gene>
    <name evidence="7" type="ORF">J5474_00175</name>
</gene>
<dbReference type="RefSeq" id="WP_209358330.1">
    <property type="nucleotide sequence ID" value="NZ_JAGISH010000001.1"/>
</dbReference>
<evidence type="ECO:0000256" key="3">
    <source>
        <dbReference type="ARBA" id="ARBA00022553"/>
    </source>
</evidence>
<feature type="transmembrane region" description="Helical" evidence="5">
    <location>
        <begin position="24"/>
        <end position="42"/>
    </location>
</feature>
<reference evidence="7" key="1">
    <citation type="submission" date="2021-03" db="EMBL/GenBank/DDBJ databases">
        <title>Sagittula salina sp. nov. strain M10.9X isolated from the marine waste.</title>
        <authorList>
            <person name="Satari L."/>
            <person name="Molina-Menor E."/>
            <person name="Vidal-Verdu A."/>
            <person name="Pascual J."/>
            <person name="Pereto J."/>
            <person name="Porcar M."/>
        </authorList>
    </citation>
    <scope>NUCLEOTIDE SEQUENCE</scope>
    <source>
        <strain evidence="7">M10.9X</strain>
    </source>
</reference>
<sequence length="468" mass="50502">MPRGSYEERLDDIRRTEYGLRSEIYVRYGAVVLGTLAAWLLYDQRLALVWAALHLGLQILLALLLRRRLSLSARETYRAALTVYVLAGVIFALYPILLITAPDSPLALRIAGGAGLMGLSMYMLQRRQREAGMVISDALQASAIVAAFILMILPDMPDVRAAILVTLVVLVLYVYFIAALLSGMKQQALLRDTQSRYASSQKARALNQFVGGVAHDFNNQLTAILGHLELFEVLDDPDERRTAISESRRAARRAALTVQQLLASSGRTRLAPRAVPLAALLADLKCVLEDLLEPGMRVTVVPPGEAEIAWVDADMLETCLIQLCLNAQDATLAQGKIRLWVETRTTLPEQESPIGAPPPYSVLVCEDDGPGVPAEALHMLAEPFYTTKSASEGAGLGLSAVAGFARQSGGALIISRAPLAGLRISLALPTSAPPRRMPANADAAQQTTEAPATAPLEERGAPRTSEIV</sequence>
<dbReference type="GO" id="GO:0000155">
    <property type="term" value="F:phosphorelay sensor kinase activity"/>
    <property type="evidence" value="ECO:0007669"/>
    <property type="project" value="InterPro"/>
</dbReference>
<dbReference type="Gene3D" id="3.30.565.10">
    <property type="entry name" value="Histidine kinase-like ATPase, C-terminal domain"/>
    <property type="match status" value="1"/>
</dbReference>
<feature type="transmembrane region" description="Helical" evidence="5">
    <location>
        <begin position="77"/>
        <end position="100"/>
    </location>
</feature>
<dbReference type="InterPro" id="IPR003661">
    <property type="entry name" value="HisK_dim/P_dom"/>
</dbReference>
<dbReference type="InterPro" id="IPR003594">
    <property type="entry name" value="HATPase_dom"/>
</dbReference>
<evidence type="ECO:0000313" key="8">
    <source>
        <dbReference type="Proteomes" id="UP000675940"/>
    </source>
</evidence>
<comment type="caution">
    <text evidence="7">The sequence shown here is derived from an EMBL/GenBank/DDBJ whole genome shotgun (WGS) entry which is preliminary data.</text>
</comment>
<keyword evidence="5" id="KW-0812">Transmembrane</keyword>
<proteinExistence type="predicted"/>
<dbReference type="Proteomes" id="UP000675940">
    <property type="component" value="Unassembled WGS sequence"/>
</dbReference>
<dbReference type="PROSITE" id="PS50109">
    <property type="entry name" value="HIS_KIN"/>
    <property type="match status" value="1"/>
</dbReference>
<feature type="region of interest" description="Disordered" evidence="4">
    <location>
        <begin position="430"/>
        <end position="468"/>
    </location>
</feature>
<dbReference type="PANTHER" id="PTHR43065">
    <property type="entry name" value="SENSOR HISTIDINE KINASE"/>
    <property type="match status" value="1"/>
</dbReference>
<keyword evidence="5" id="KW-1133">Transmembrane helix</keyword>
<dbReference type="EMBL" id="JAGISH010000001">
    <property type="protein sequence ID" value="MBP0480907.1"/>
    <property type="molecule type" value="Genomic_DNA"/>
</dbReference>
<dbReference type="CDD" id="cd00082">
    <property type="entry name" value="HisKA"/>
    <property type="match status" value="1"/>
</dbReference>
<evidence type="ECO:0000259" key="6">
    <source>
        <dbReference type="PROSITE" id="PS50109"/>
    </source>
</evidence>
<dbReference type="Pfam" id="PF00512">
    <property type="entry name" value="HisKA"/>
    <property type="match status" value="1"/>
</dbReference>
<feature type="compositionally biased region" description="Low complexity" evidence="4">
    <location>
        <begin position="441"/>
        <end position="455"/>
    </location>
</feature>
<dbReference type="InterPro" id="IPR036890">
    <property type="entry name" value="HATPase_C_sf"/>
</dbReference>
<keyword evidence="3" id="KW-0597">Phosphoprotein</keyword>
<dbReference type="SUPFAM" id="SSF47384">
    <property type="entry name" value="Homodimeric domain of signal transducing histidine kinase"/>
    <property type="match status" value="1"/>
</dbReference>
<dbReference type="SMART" id="SM00387">
    <property type="entry name" value="HATPase_c"/>
    <property type="match status" value="1"/>
</dbReference>
<name>A0A940MLI2_9RHOB</name>
<feature type="transmembrane region" description="Helical" evidence="5">
    <location>
        <begin position="48"/>
        <end position="65"/>
    </location>
</feature>
<feature type="transmembrane region" description="Helical" evidence="5">
    <location>
        <begin position="159"/>
        <end position="181"/>
    </location>
</feature>
<dbReference type="SUPFAM" id="SSF55874">
    <property type="entry name" value="ATPase domain of HSP90 chaperone/DNA topoisomerase II/histidine kinase"/>
    <property type="match status" value="1"/>
</dbReference>
<feature type="domain" description="Histidine kinase" evidence="6">
    <location>
        <begin position="212"/>
        <end position="432"/>
    </location>
</feature>
<accession>A0A940MLI2</accession>
<feature type="transmembrane region" description="Helical" evidence="5">
    <location>
        <begin position="131"/>
        <end position="153"/>
    </location>
</feature>
<comment type="catalytic activity">
    <reaction evidence="1">
        <text>ATP + protein L-histidine = ADP + protein N-phospho-L-histidine.</text>
        <dbReference type="EC" id="2.7.13.3"/>
    </reaction>
</comment>
<dbReference type="InterPro" id="IPR036097">
    <property type="entry name" value="HisK_dim/P_sf"/>
</dbReference>
<evidence type="ECO:0000256" key="5">
    <source>
        <dbReference type="SAM" id="Phobius"/>
    </source>
</evidence>
<keyword evidence="8" id="KW-1185">Reference proteome</keyword>
<dbReference type="PANTHER" id="PTHR43065:SF42">
    <property type="entry name" value="TWO-COMPONENT SENSOR PPRA"/>
    <property type="match status" value="1"/>
</dbReference>
<evidence type="ECO:0000256" key="4">
    <source>
        <dbReference type="SAM" id="MobiDB-lite"/>
    </source>
</evidence>
<dbReference type="PRINTS" id="PR00344">
    <property type="entry name" value="BCTRLSENSOR"/>
</dbReference>
<evidence type="ECO:0000256" key="1">
    <source>
        <dbReference type="ARBA" id="ARBA00000085"/>
    </source>
</evidence>
<dbReference type="EC" id="2.7.13.3" evidence="2"/>